<organism evidence="14 15">
    <name type="scientific">Hyalella azteca</name>
    <name type="common">Amphipod</name>
    <dbReference type="NCBI Taxonomy" id="294128"/>
    <lineage>
        <taxon>Eukaryota</taxon>
        <taxon>Metazoa</taxon>
        <taxon>Ecdysozoa</taxon>
        <taxon>Arthropoda</taxon>
        <taxon>Crustacea</taxon>
        <taxon>Multicrustacea</taxon>
        <taxon>Malacostraca</taxon>
        <taxon>Eumalacostraca</taxon>
        <taxon>Peracarida</taxon>
        <taxon>Amphipoda</taxon>
        <taxon>Senticaudata</taxon>
        <taxon>Talitrida</taxon>
        <taxon>Talitroidea</taxon>
        <taxon>Hyalellidae</taxon>
        <taxon>Hyalella</taxon>
    </lineage>
</organism>
<evidence type="ECO:0000256" key="13">
    <source>
        <dbReference type="RuleBase" id="RU368119"/>
    </source>
</evidence>
<protein>
    <recommendedName>
        <fullName evidence="13">Alpha-1,3-mannosyl-glycoprotein 2-beta-N-acetylglucosaminyltransferase</fullName>
        <shortName evidence="13">GNT-I</shortName>
        <shortName evidence="13">GlcNAc-T I</shortName>
        <ecNumber evidence="13">2.4.1.101</ecNumber>
    </recommendedName>
    <alternativeName>
        <fullName evidence="13">N-glycosyl-oligosaccharide-glycoprotein N-acetylglucosaminyltransferase I</fullName>
    </alternativeName>
</protein>
<keyword evidence="9 13" id="KW-1133">Transmembrane helix</keyword>
<accession>A0A979FH14</accession>
<keyword evidence="4 13" id="KW-0328">Glycosyltransferase</keyword>
<dbReference type="PANTHER" id="PTHR46396:SF2">
    <property type="entry name" value="ILEI_PANDER DOMAIN-CONTAINING PROTEIN"/>
    <property type="match status" value="1"/>
</dbReference>
<dbReference type="Pfam" id="PF03071">
    <property type="entry name" value="GNT-I"/>
    <property type="match status" value="1"/>
</dbReference>
<dbReference type="GO" id="GO:0016266">
    <property type="term" value="P:protein O-linked glycosylation via N-acetyl-galactosamine"/>
    <property type="evidence" value="ECO:0007669"/>
    <property type="project" value="TreeGrafter"/>
</dbReference>
<keyword evidence="5" id="KW-0808">Transferase</keyword>
<feature type="transmembrane region" description="Helical" evidence="13">
    <location>
        <begin position="21"/>
        <end position="42"/>
    </location>
</feature>
<dbReference type="Gene3D" id="3.90.550.10">
    <property type="entry name" value="Spore Coat Polysaccharide Biosynthesis Protein SpsA, Chain A"/>
    <property type="match status" value="1"/>
</dbReference>
<comment type="cofactor">
    <cofactor evidence="13">
        <name>Mn(2+)</name>
        <dbReference type="ChEBI" id="CHEBI:29035"/>
    </cofactor>
    <text evidence="13">The cofactor is mostly bound to the substrate.</text>
</comment>
<evidence type="ECO:0000256" key="7">
    <source>
        <dbReference type="ARBA" id="ARBA00022723"/>
    </source>
</evidence>
<dbReference type="GO" id="GO:0047223">
    <property type="term" value="F:beta-1,3-galactosyl-O-glycosyl-glycoprotein beta-1,3-N-acetylglucosaminyltransferase activity"/>
    <property type="evidence" value="ECO:0007669"/>
    <property type="project" value="TreeGrafter"/>
</dbReference>
<evidence type="ECO:0000256" key="11">
    <source>
        <dbReference type="ARBA" id="ARBA00023136"/>
    </source>
</evidence>
<sequence length="663" mass="75812">MYLDRSRNKIEGWRCRGTHCLLGKMWLSLVSFLILGIVGLHINKTQNALSVEVANSVFGIQLESAQSGHRILEEVRLMRRNGFDISRGWYSDQRGKGSHQNESLDSSKQKEGLVMLVKNPATLQTTFSKVFRTNELFGFYMDVQWHLRRIQNGSLILFVVSASGTAGLRDAASDFSAVGSLIGHHLPAGAHWVWVFVKGGRTLLETAVLDKPNSVLGHLHIPKAQLEQNTALEIFDEKRFKFCRKYDSMGEFCDFDYQRPLLNSDKRYEILTGIPFIITAGNRPDYLFESLTSLMKSPGFQPQNLHVLIGGDWPQTEDLLDIFNFTYSIIPIRGEGNFMRFLYYRQVFSFIVENFPLAPAAILMDEDVRVSPDFFSYFAQVLPVLLEDDSLFCATAFGHLAMPTLFSHKDKVRRGDMQVGWGYAIKLTAIKEALLSWPADGKSDRFYDSWLYYEHIVQGECIFPEVSRVIHFGIGLNAVGTRLETYDLVIDMETESGVHLTNIMDIPLQNWKLSLKKILEDSTLIYGDPCEKNFFTERKNGSYIFSYRCESNSTDFTKNLMLAGDCACKLSFVSTEFGWHDGVTLLRVKPGVDIYFLGVPHSSYSYFAVNESLIWDFEKLSNESQYKIWGYVSFPYQRSAWKVMTDLERQEFLRAFLGEGKEM</sequence>
<dbReference type="InterPro" id="IPR052463">
    <property type="entry name" value="O-linked_mannose_GnT"/>
</dbReference>
<dbReference type="Proteomes" id="UP000694843">
    <property type="component" value="Unplaced"/>
</dbReference>
<evidence type="ECO:0000313" key="15">
    <source>
        <dbReference type="RefSeq" id="XP_047735892.1"/>
    </source>
</evidence>
<comment type="similarity">
    <text evidence="3 13">Belongs to the glycosyltransferase 13 family.</text>
</comment>
<keyword evidence="8 13" id="KW-0735">Signal-anchor</keyword>
<comment type="catalytic activity">
    <reaction evidence="13">
        <text>N(4)-(alpha-D-Man-(1-&gt;3)-[alpha-D-Man-(1-&gt;3)-[alpha-D-Man-(1-&gt;6)]-alpha-D-Man-(1-&gt;6)]-beta-D-Man-(1-&gt;4)-beta-D-GlcNAc-(1-&gt;4)-beta-D-GlcNAc)-L-asparaginyl-[protein] (N-glucan mannose isomer 5A1,2) + UDP-N-acetyl-alpha-D-glucosamine = N(4)-{beta-D-GlcNAc-(1-&gt;2)-alpha-D-Man-(1-&gt;3)-[alpha-D-Man-(1-&gt;3)-[alpha-D-Man-(1-&gt;6)]-alpha-D-Man-(1-&gt;6)]-beta-D-Man-(1-&gt;4)-beta-D-GlcNAc-(1-&gt;4)-beta-D-GlcNAc}-L-asparaginyl-[protein] + UDP + H(+)</text>
        <dbReference type="Rhea" id="RHEA:11456"/>
        <dbReference type="Rhea" id="RHEA-COMP:14367"/>
        <dbReference type="Rhea" id="RHEA-COMP:14368"/>
        <dbReference type="ChEBI" id="CHEBI:15378"/>
        <dbReference type="ChEBI" id="CHEBI:57705"/>
        <dbReference type="ChEBI" id="CHEBI:58223"/>
        <dbReference type="ChEBI" id="CHEBI:59087"/>
        <dbReference type="ChEBI" id="CHEBI:60625"/>
        <dbReference type="EC" id="2.4.1.101"/>
    </reaction>
</comment>
<dbReference type="AlphaFoldDB" id="A0A979FH14"/>
<comment type="function">
    <text evidence="13">Initiates complex N-linked carbohydrate formation. Essential for the conversion of high-mannose to hybrid and complex N-glycans.</text>
</comment>
<dbReference type="RefSeq" id="XP_047735892.1">
    <property type="nucleotide sequence ID" value="XM_047879936.1"/>
</dbReference>
<dbReference type="SUPFAM" id="SSF53448">
    <property type="entry name" value="Nucleotide-diphospho-sugar transferases"/>
    <property type="match status" value="1"/>
</dbReference>
<keyword evidence="12 13" id="KW-0464">Manganese</keyword>
<evidence type="ECO:0000256" key="5">
    <source>
        <dbReference type="ARBA" id="ARBA00022679"/>
    </source>
</evidence>
<evidence type="ECO:0000256" key="12">
    <source>
        <dbReference type="ARBA" id="ARBA00023211"/>
    </source>
</evidence>
<proteinExistence type="inferred from homology"/>
<evidence type="ECO:0000256" key="10">
    <source>
        <dbReference type="ARBA" id="ARBA00023034"/>
    </source>
</evidence>
<evidence type="ECO:0000313" key="14">
    <source>
        <dbReference type="Proteomes" id="UP000694843"/>
    </source>
</evidence>
<gene>
    <name evidence="15" type="primary">LOC125177699</name>
</gene>
<keyword evidence="14" id="KW-1185">Reference proteome</keyword>
<dbReference type="EC" id="2.4.1.101" evidence="13"/>
<dbReference type="GO" id="GO:0030145">
    <property type="term" value="F:manganese ion binding"/>
    <property type="evidence" value="ECO:0007669"/>
    <property type="project" value="UniProtKB-UniRule"/>
</dbReference>
<evidence type="ECO:0000256" key="2">
    <source>
        <dbReference type="ARBA" id="ARBA00004922"/>
    </source>
</evidence>
<comment type="pathway">
    <text evidence="2 13">Protein modification; protein glycosylation.</text>
</comment>
<evidence type="ECO:0000256" key="3">
    <source>
        <dbReference type="ARBA" id="ARBA00006492"/>
    </source>
</evidence>
<keyword evidence="6 13" id="KW-0812">Transmembrane</keyword>
<dbReference type="GO" id="GO:0000139">
    <property type="term" value="C:Golgi membrane"/>
    <property type="evidence" value="ECO:0007669"/>
    <property type="project" value="UniProtKB-SubCell"/>
</dbReference>
<keyword evidence="11 13" id="KW-0472">Membrane</keyword>
<comment type="subcellular location">
    <subcellularLocation>
        <location evidence="1 13">Golgi apparatus membrane</location>
        <topology evidence="1 13">Single-pass type II membrane protein</topology>
    </subcellularLocation>
</comment>
<keyword evidence="10 13" id="KW-0333">Golgi apparatus</keyword>
<evidence type="ECO:0000256" key="1">
    <source>
        <dbReference type="ARBA" id="ARBA00004323"/>
    </source>
</evidence>
<keyword evidence="7 13" id="KW-0479">Metal-binding</keyword>
<dbReference type="InterPro" id="IPR004139">
    <property type="entry name" value="Glyco_trans_13"/>
</dbReference>
<dbReference type="KEGG" id="hazt:125177699"/>
<name>A0A979FH14_HYAAZ</name>
<dbReference type="PANTHER" id="PTHR46396">
    <property type="entry name" value="PROTEIN O-LINKED-MANNOSE BETA-1,2-N-ACETYLGLUCOSAMINYLTRANSFERASE 1"/>
    <property type="match status" value="1"/>
</dbReference>
<dbReference type="InterPro" id="IPR029044">
    <property type="entry name" value="Nucleotide-diphossugar_trans"/>
</dbReference>
<reference evidence="15" key="1">
    <citation type="submission" date="2025-08" db="UniProtKB">
        <authorList>
            <consortium name="RefSeq"/>
        </authorList>
    </citation>
    <scope>IDENTIFICATION</scope>
    <source>
        <tissue evidence="15">Whole organism</tissue>
    </source>
</reference>
<dbReference type="OrthoDB" id="440755at2759"/>
<dbReference type="GO" id="GO:0003827">
    <property type="term" value="F:alpha-1,3-mannosylglycoprotein 2-beta-N-acetylglucosaminyltransferase activity"/>
    <property type="evidence" value="ECO:0007669"/>
    <property type="project" value="UniProtKB-UniRule"/>
</dbReference>
<dbReference type="GeneID" id="125177699"/>
<evidence type="ECO:0000256" key="8">
    <source>
        <dbReference type="ARBA" id="ARBA00022968"/>
    </source>
</evidence>
<evidence type="ECO:0000256" key="4">
    <source>
        <dbReference type="ARBA" id="ARBA00022676"/>
    </source>
</evidence>
<evidence type="ECO:0000256" key="6">
    <source>
        <dbReference type="ARBA" id="ARBA00022692"/>
    </source>
</evidence>
<evidence type="ECO:0000256" key="9">
    <source>
        <dbReference type="ARBA" id="ARBA00022989"/>
    </source>
</evidence>